<evidence type="ECO:0000313" key="2">
    <source>
        <dbReference type="Proteomes" id="UP001148838"/>
    </source>
</evidence>
<protein>
    <submittedName>
        <fullName evidence="1">Uncharacterized protein</fullName>
    </submittedName>
</protein>
<comment type="caution">
    <text evidence="1">The sequence shown here is derived from an EMBL/GenBank/DDBJ whole genome shotgun (WGS) entry which is preliminary data.</text>
</comment>
<accession>A0ABQ8SFF3</accession>
<proteinExistence type="predicted"/>
<name>A0ABQ8SFF3_PERAM</name>
<gene>
    <name evidence="1" type="ORF">ANN_21491</name>
</gene>
<organism evidence="1 2">
    <name type="scientific">Periplaneta americana</name>
    <name type="common">American cockroach</name>
    <name type="synonym">Blatta americana</name>
    <dbReference type="NCBI Taxonomy" id="6978"/>
    <lineage>
        <taxon>Eukaryota</taxon>
        <taxon>Metazoa</taxon>
        <taxon>Ecdysozoa</taxon>
        <taxon>Arthropoda</taxon>
        <taxon>Hexapoda</taxon>
        <taxon>Insecta</taxon>
        <taxon>Pterygota</taxon>
        <taxon>Neoptera</taxon>
        <taxon>Polyneoptera</taxon>
        <taxon>Dictyoptera</taxon>
        <taxon>Blattodea</taxon>
        <taxon>Blattoidea</taxon>
        <taxon>Blattidae</taxon>
        <taxon>Blattinae</taxon>
        <taxon>Periplaneta</taxon>
    </lineage>
</organism>
<dbReference type="EMBL" id="JAJSOF020000029">
    <property type="protein sequence ID" value="KAJ4432852.1"/>
    <property type="molecule type" value="Genomic_DNA"/>
</dbReference>
<reference evidence="1 2" key="1">
    <citation type="journal article" date="2022" name="Allergy">
        <title>Genome assembly and annotation of Periplaneta americana reveal a comprehensive cockroach allergen profile.</title>
        <authorList>
            <person name="Wang L."/>
            <person name="Xiong Q."/>
            <person name="Saelim N."/>
            <person name="Wang L."/>
            <person name="Nong W."/>
            <person name="Wan A.T."/>
            <person name="Shi M."/>
            <person name="Liu X."/>
            <person name="Cao Q."/>
            <person name="Hui J.H.L."/>
            <person name="Sookrung N."/>
            <person name="Leung T.F."/>
            <person name="Tungtrongchitr A."/>
            <person name="Tsui S.K.W."/>
        </authorList>
    </citation>
    <scope>NUCLEOTIDE SEQUENCE [LARGE SCALE GENOMIC DNA]</scope>
    <source>
        <strain evidence="1">PWHHKU_190912</strain>
    </source>
</reference>
<keyword evidence="2" id="KW-1185">Reference proteome</keyword>
<sequence length="369" mass="42277">MCNFGFPITIFDLRCIVKMYLEKKVVIVNQFENNIPGKTWADMFLKRHKQELSQRFCSNITRVRAAVDEETIQSFLTHFKKEMEGVPAHLIYKYDETNLVDDPGKKKVLMKRGCEYPEAIKNSTKAAVNIMICGNAAGDVLPPYVNYKSEHLWTTWTEGRPAHTRYNRSHSGDFVAVEYEGESWPERVKSTKNDGAYANCMERCGLSWKWPDKENSILRRFTNILVYLASEDDNAGDMSPGSSTESYPALAHIGLRENPGKPSTRSHIFLSTIMVLAFPQASYSFYSCSFVLYDDDNNALSESVKRISYKICHEIAKELKTFNEAITCERDDVDINIVRTRKKVIRDALARLRDVLTRQQRLTCIGQST</sequence>
<dbReference type="Proteomes" id="UP001148838">
    <property type="component" value="Unassembled WGS sequence"/>
</dbReference>
<evidence type="ECO:0000313" key="1">
    <source>
        <dbReference type="EMBL" id="KAJ4432852.1"/>
    </source>
</evidence>